<dbReference type="GO" id="GO:0004658">
    <property type="term" value="F:propionyl-CoA carboxylase activity"/>
    <property type="evidence" value="ECO:0007669"/>
    <property type="project" value="InterPro"/>
</dbReference>
<dbReference type="AlphaFoldDB" id="A0A3G6IYI5"/>
<organism evidence="2 3">
    <name type="scientific">Corynebacterium gerontici</name>
    <dbReference type="NCBI Taxonomy" id="2079234"/>
    <lineage>
        <taxon>Bacteria</taxon>
        <taxon>Bacillati</taxon>
        <taxon>Actinomycetota</taxon>
        <taxon>Actinomycetes</taxon>
        <taxon>Mycobacteriales</taxon>
        <taxon>Corynebacteriaceae</taxon>
        <taxon>Corynebacterium</taxon>
    </lineage>
</organism>
<gene>
    <name evidence="2" type="ORF">CGERO_02585</name>
</gene>
<dbReference type="InterPro" id="IPR032716">
    <property type="entry name" value="ACC_epsilon"/>
</dbReference>
<name>A0A3G6IYI5_9CORY</name>
<evidence type="ECO:0000313" key="2">
    <source>
        <dbReference type="EMBL" id="AZA10841.1"/>
    </source>
</evidence>
<reference evidence="2 3" key="1">
    <citation type="submission" date="2018-11" db="EMBL/GenBank/DDBJ databases">
        <authorList>
            <person name="Kleinhagauer T."/>
            <person name="Glaeser S.P."/>
            <person name="Spergser J."/>
            <person name="Ruckert C."/>
            <person name="Kaempfer P."/>
            <person name="Busse H.-J."/>
        </authorList>
    </citation>
    <scope>NUCLEOTIDE SEQUENCE [LARGE SCALE GENOMIC DNA]</scope>
    <source>
        <strain evidence="2 3">W8</strain>
    </source>
</reference>
<evidence type="ECO:0000256" key="1">
    <source>
        <dbReference type="SAM" id="MobiDB-lite"/>
    </source>
</evidence>
<dbReference type="KEGG" id="cgk:CGERO_02585"/>
<dbReference type="RefSeq" id="WP_123933326.1">
    <property type="nucleotide sequence ID" value="NZ_CP033897.1"/>
</dbReference>
<dbReference type="EMBL" id="CP033897">
    <property type="protein sequence ID" value="AZA10841.1"/>
    <property type="molecule type" value="Genomic_DNA"/>
</dbReference>
<evidence type="ECO:0008006" key="4">
    <source>
        <dbReference type="Google" id="ProtNLM"/>
    </source>
</evidence>
<keyword evidence="3" id="KW-1185">Reference proteome</keyword>
<dbReference type="Pfam" id="PF13822">
    <property type="entry name" value="ACC_epsilon"/>
    <property type="match status" value="1"/>
</dbReference>
<dbReference type="GO" id="GO:0003989">
    <property type="term" value="F:acetyl-CoA carboxylase activity"/>
    <property type="evidence" value="ECO:0007669"/>
    <property type="project" value="InterPro"/>
</dbReference>
<dbReference type="OrthoDB" id="4411387at2"/>
<protein>
    <recommendedName>
        <fullName evidence="4">Acyl-CoA carboxylase subunit epsilon</fullName>
    </recommendedName>
</protein>
<sequence>MADNADTKAENAETTGAADAEKPARPFLKVIKGNPDPSQVATLTTLFAVMADQAAGAQDQQRERNMWGNIDEQLSRPNTFNPTAFRNVHFY</sequence>
<proteinExistence type="predicted"/>
<feature type="region of interest" description="Disordered" evidence="1">
    <location>
        <begin position="1"/>
        <end position="24"/>
    </location>
</feature>
<feature type="compositionally biased region" description="Basic and acidic residues" evidence="1">
    <location>
        <begin position="1"/>
        <end position="11"/>
    </location>
</feature>
<dbReference type="Proteomes" id="UP000271587">
    <property type="component" value="Chromosome"/>
</dbReference>
<evidence type="ECO:0000313" key="3">
    <source>
        <dbReference type="Proteomes" id="UP000271587"/>
    </source>
</evidence>
<accession>A0A3G6IYI5</accession>